<dbReference type="PANTHER" id="PTHR46091">
    <property type="entry name" value="BLR7054 PROTEIN"/>
    <property type="match status" value="1"/>
</dbReference>
<organism evidence="7 8">
    <name type="scientific">Methylocystis parvus</name>
    <dbReference type="NCBI Taxonomy" id="134"/>
    <lineage>
        <taxon>Bacteria</taxon>
        <taxon>Pseudomonadati</taxon>
        <taxon>Pseudomonadota</taxon>
        <taxon>Alphaproteobacteria</taxon>
        <taxon>Hyphomicrobiales</taxon>
        <taxon>Methylocystaceae</taxon>
        <taxon>Methylocystis</taxon>
    </lineage>
</organism>
<dbReference type="InterPro" id="IPR036188">
    <property type="entry name" value="FAD/NAD-bd_sf"/>
</dbReference>
<keyword evidence="4" id="KW-0521">NADP</keyword>
<keyword evidence="3" id="KW-0274">FAD</keyword>
<dbReference type="GO" id="GO:0016491">
    <property type="term" value="F:oxidoreductase activity"/>
    <property type="evidence" value="ECO:0007669"/>
    <property type="project" value="InterPro"/>
</dbReference>
<protein>
    <submittedName>
        <fullName evidence="7">NAD(P)/FAD-dependent oxidoreductase</fullName>
    </submittedName>
</protein>
<evidence type="ECO:0000256" key="5">
    <source>
        <dbReference type="ARBA" id="ARBA00023027"/>
    </source>
</evidence>
<reference evidence="7 8" key="1">
    <citation type="submission" date="2019-09" db="EMBL/GenBank/DDBJ databases">
        <title>Isolation and complete genome sequencing of Methylocystis species.</title>
        <authorList>
            <person name="Rumah B.L."/>
            <person name="Stead C.E."/>
            <person name="Stevens B.C."/>
            <person name="Minton N.P."/>
            <person name="Grosse-Honebrink A."/>
            <person name="Zhang Y."/>
        </authorList>
    </citation>
    <scope>NUCLEOTIDE SEQUENCE [LARGE SCALE GENOMIC DNA]</scope>
    <source>
        <strain evidence="7 8">BRCS2</strain>
    </source>
</reference>
<accession>A0A6B8M5F9</accession>
<keyword evidence="1" id="KW-0285">Flavoprotein</keyword>
<dbReference type="Proteomes" id="UP000422569">
    <property type="component" value="Chromosome"/>
</dbReference>
<gene>
    <name evidence="7" type="ORF">F7D14_09125</name>
</gene>
<evidence type="ECO:0000313" key="8">
    <source>
        <dbReference type="Proteomes" id="UP000422569"/>
    </source>
</evidence>
<dbReference type="SUPFAM" id="SSF51905">
    <property type="entry name" value="FAD/NAD(P)-binding domain"/>
    <property type="match status" value="1"/>
</dbReference>
<evidence type="ECO:0000256" key="1">
    <source>
        <dbReference type="ARBA" id="ARBA00022630"/>
    </source>
</evidence>
<dbReference type="PANTHER" id="PTHR46091:SF3">
    <property type="entry name" value="AMINE OXIDASE DOMAIN-CONTAINING PROTEIN"/>
    <property type="match status" value="1"/>
</dbReference>
<evidence type="ECO:0000256" key="4">
    <source>
        <dbReference type="ARBA" id="ARBA00022857"/>
    </source>
</evidence>
<name>A0A6B8M5F9_9HYPH</name>
<dbReference type="AlphaFoldDB" id="A0A6B8M5F9"/>
<evidence type="ECO:0000259" key="6">
    <source>
        <dbReference type="Pfam" id="PF01593"/>
    </source>
</evidence>
<evidence type="ECO:0000256" key="3">
    <source>
        <dbReference type="ARBA" id="ARBA00022827"/>
    </source>
</evidence>
<keyword evidence="2" id="KW-0732">Signal</keyword>
<sequence length="524" mass="56304">MSDKKYDAVVIGSGLGGLTAGALLANAGYSVCLLERNFSIGGAASVYKVGDLWVEASLHQTSDARNPRDVKHHILSQLGILDEIEWRPTGPLYTVKGGPVGDSFALPVGFEAAHDALAARFPDKNAAIKRFLSEVEQIHDAMWTMKQAREEGSLAKFSRGLWEVQPAADGWMNSLDEIFTRDFAGAEALKCALGANLVYYGDDPRKLWWIFYAIAQGGYIASGGAYIKGGSRQLSLKLAKCITKTGGAVRMGRLVTQIETDADGNATAIRHVARRTNDNEERIEARVVMANCAPSVAAAMMDAPARARMDDAFGDRPLSTSLFSANFGLKAKPSTVGMTDFLSIALPSSMGRFDQYGDGAAAMADMPKGELPLHAISNFTAVDAGLWDEPLILLSVLGLDRLDNWKGVPKEDAVARREAWLDAIQERLEREYPGFSSLVTSRMLLNAFSMSSYLNTPEGAVYGFAPLPPEAPILMGFPRTPATPVGGLYLASAFGGEHGFNGAMLSGAEAARLAERRLEANGKE</sequence>
<feature type="domain" description="Amine oxidase" evidence="6">
    <location>
        <begin position="15"/>
        <end position="512"/>
    </location>
</feature>
<dbReference type="RefSeq" id="WP_016921631.1">
    <property type="nucleotide sequence ID" value="NZ_CP044331.1"/>
</dbReference>
<keyword evidence="8" id="KW-1185">Reference proteome</keyword>
<evidence type="ECO:0000313" key="7">
    <source>
        <dbReference type="EMBL" id="QGM97606.1"/>
    </source>
</evidence>
<dbReference type="InterPro" id="IPR002937">
    <property type="entry name" value="Amino_oxidase"/>
</dbReference>
<proteinExistence type="predicted"/>
<dbReference type="KEGG" id="mpar:F7D14_09125"/>
<evidence type="ECO:0000256" key="2">
    <source>
        <dbReference type="ARBA" id="ARBA00022729"/>
    </source>
</evidence>
<keyword evidence="5" id="KW-0520">NAD</keyword>
<dbReference type="InterPro" id="IPR052206">
    <property type="entry name" value="Retinol_saturase"/>
</dbReference>
<dbReference type="Pfam" id="PF01593">
    <property type="entry name" value="Amino_oxidase"/>
    <property type="match status" value="1"/>
</dbReference>
<dbReference type="EMBL" id="CP044331">
    <property type="protein sequence ID" value="QGM97606.1"/>
    <property type="molecule type" value="Genomic_DNA"/>
</dbReference>
<dbReference type="Gene3D" id="3.50.50.60">
    <property type="entry name" value="FAD/NAD(P)-binding domain"/>
    <property type="match status" value="2"/>
</dbReference>